<evidence type="ECO:0000313" key="2">
    <source>
        <dbReference type="Proteomes" id="UP000655868"/>
    </source>
</evidence>
<keyword evidence="2" id="KW-1185">Reference proteome</keyword>
<accession>A0A934NLH3</accession>
<dbReference type="RefSeq" id="WP_199701048.1">
    <property type="nucleotide sequence ID" value="NZ_JAEMNV010000001.1"/>
</dbReference>
<dbReference type="EMBL" id="JAEMNV010000001">
    <property type="protein sequence ID" value="MBJ8337408.1"/>
    <property type="molecule type" value="Genomic_DNA"/>
</dbReference>
<comment type="caution">
    <text evidence="1">The sequence shown here is derived from an EMBL/GenBank/DDBJ whole genome shotgun (WGS) entry which is preliminary data.</text>
</comment>
<name>A0A934NLH3_9NOCA</name>
<dbReference type="Proteomes" id="UP000655868">
    <property type="component" value="Unassembled WGS sequence"/>
</dbReference>
<dbReference type="Gene3D" id="3.20.20.80">
    <property type="entry name" value="Glycosidases"/>
    <property type="match status" value="1"/>
</dbReference>
<dbReference type="AlphaFoldDB" id="A0A934NLH3"/>
<sequence>MVNVRGISYLVDEMALEDIQRDLTIIAEGLQCNSVMLMCRDTTQLIMAARCALDIGLDVYLRPDATDRTQSWMLANLAELAEAAETLRRDHPDRVTLLVGSEFSHTVPGVVPGPKSFARLWLIIRYRRVLRRRIDRRLHKLLTRTIAVARPRFHGPITYSAAAWENPDWSVFDLVAVSLYRAARNHATYGDRLHALAHDHGKPMIVSEFGCGAFTAADQRGAGSFQIVDWFAKPPRIRGDHPRDESVQARYLTELIDLYNAEGIHGYFVFTFTMPDFVHRADPAFDLDKAGFAVMAALEDGTYRPKQAFRAIADRHTGAT</sequence>
<dbReference type="InterPro" id="IPR017853">
    <property type="entry name" value="GH"/>
</dbReference>
<reference evidence="1" key="1">
    <citation type="submission" date="2020-12" db="EMBL/GenBank/DDBJ databases">
        <title>Antrihabitans popcorni sp. nov. and Antrihabitans auranticaus sp. nov., isolated from a larva cave.</title>
        <authorList>
            <person name="Lee S.D."/>
            <person name="Kim I.S."/>
        </authorList>
    </citation>
    <scope>NUCLEOTIDE SEQUENCE</scope>
    <source>
        <strain evidence="1">YC3-6</strain>
    </source>
</reference>
<proteinExistence type="predicted"/>
<dbReference type="SUPFAM" id="SSF51445">
    <property type="entry name" value="(Trans)glycosidases"/>
    <property type="match status" value="1"/>
</dbReference>
<organism evidence="1 2">
    <name type="scientific">Antrihabitans stalagmiti</name>
    <dbReference type="NCBI Taxonomy" id="2799499"/>
    <lineage>
        <taxon>Bacteria</taxon>
        <taxon>Bacillati</taxon>
        <taxon>Actinomycetota</taxon>
        <taxon>Actinomycetes</taxon>
        <taxon>Mycobacteriales</taxon>
        <taxon>Nocardiaceae</taxon>
        <taxon>Antrihabitans</taxon>
    </lineage>
</organism>
<evidence type="ECO:0000313" key="1">
    <source>
        <dbReference type="EMBL" id="MBJ8337408.1"/>
    </source>
</evidence>
<protein>
    <recommendedName>
        <fullName evidence="3">Abortive infection protein</fullName>
    </recommendedName>
</protein>
<gene>
    <name evidence="1" type="ORF">JGU71_00785</name>
</gene>
<evidence type="ECO:0008006" key="3">
    <source>
        <dbReference type="Google" id="ProtNLM"/>
    </source>
</evidence>